<evidence type="ECO:0000259" key="4">
    <source>
        <dbReference type="SMART" id="SM00822"/>
    </source>
</evidence>
<evidence type="ECO:0000256" key="1">
    <source>
        <dbReference type="ARBA" id="ARBA00006484"/>
    </source>
</evidence>
<dbReference type="PANTHER" id="PTHR24321:SF8">
    <property type="entry name" value="ESTRADIOL 17-BETA-DEHYDROGENASE 8-RELATED"/>
    <property type="match status" value="1"/>
</dbReference>
<dbReference type="SUPFAM" id="SSF51735">
    <property type="entry name" value="NAD(P)-binding Rossmann-fold domains"/>
    <property type="match status" value="1"/>
</dbReference>
<dbReference type="InterPro" id="IPR002347">
    <property type="entry name" value="SDR_fam"/>
</dbReference>
<feature type="domain" description="Ketoreductase" evidence="4">
    <location>
        <begin position="9"/>
        <end position="198"/>
    </location>
</feature>
<evidence type="ECO:0000256" key="2">
    <source>
        <dbReference type="ARBA" id="ARBA00023002"/>
    </source>
</evidence>
<comment type="caution">
    <text evidence="5">The sequence shown here is derived from an EMBL/GenBank/DDBJ whole genome shotgun (WGS) entry which is preliminary data.</text>
</comment>
<accession>A0ABN0WY20</accession>
<protein>
    <submittedName>
        <fullName evidence="5">SDR family oxidoreductase</fullName>
    </submittedName>
</protein>
<dbReference type="PRINTS" id="PR00081">
    <property type="entry name" value="GDHRDH"/>
</dbReference>
<dbReference type="EMBL" id="BAAABM010000041">
    <property type="protein sequence ID" value="GAA0350007.1"/>
    <property type="molecule type" value="Genomic_DNA"/>
</dbReference>
<keyword evidence="2" id="KW-0560">Oxidoreductase</keyword>
<evidence type="ECO:0000256" key="3">
    <source>
        <dbReference type="ARBA" id="ARBA00023027"/>
    </source>
</evidence>
<proteinExistence type="inferred from homology"/>
<sequence length="251" mass="25933">MTASDFDRRVVAVTGAAAGIGAAAARHVAARGAAVLVCDIDPRGEQVAAEIAAAGGTAAYLSADVASETDWQRVADLAAGRFGGLDVLVSNAVTVEVAPADRMSLASWDRQLAVNLTGTFLGVRACLPYLRERRGNVVVISSVHAVVGLPGHPAYAAAKGGLTALTRQLAVEYGPEVRVNCVVPGPILTQAWDRVSEPDRQASVEATVLRRFGRPEEVAEAIGFLASTRASFVTGATLTVDGGWSIVKDSA</sequence>
<dbReference type="Proteomes" id="UP001501822">
    <property type="component" value="Unassembled WGS sequence"/>
</dbReference>
<dbReference type="InterPro" id="IPR057326">
    <property type="entry name" value="KR_dom"/>
</dbReference>
<keyword evidence="3" id="KW-0520">NAD</keyword>
<evidence type="ECO:0000313" key="6">
    <source>
        <dbReference type="Proteomes" id="UP001501822"/>
    </source>
</evidence>
<dbReference type="SMART" id="SM00822">
    <property type="entry name" value="PKS_KR"/>
    <property type="match status" value="1"/>
</dbReference>
<comment type="similarity">
    <text evidence="1">Belongs to the short-chain dehydrogenases/reductases (SDR) family.</text>
</comment>
<dbReference type="CDD" id="cd05233">
    <property type="entry name" value="SDR_c"/>
    <property type="match status" value="1"/>
</dbReference>
<dbReference type="InterPro" id="IPR036291">
    <property type="entry name" value="NAD(P)-bd_dom_sf"/>
</dbReference>
<dbReference type="Pfam" id="PF13561">
    <property type="entry name" value="adh_short_C2"/>
    <property type="match status" value="1"/>
</dbReference>
<dbReference type="RefSeq" id="WP_252807656.1">
    <property type="nucleotide sequence ID" value="NZ_BAAABM010000041.1"/>
</dbReference>
<dbReference type="PRINTS" id="PR00080">
    <property type="entry name" value="SDRFAMILY"/>
</dbReference>
<organism evidence="5 6">
    <name type="scientific">Actinoallomurus spadix</name>
    <dbReference type="NCBI Taxonomy" id="79912"/>
    <lineage>
        <taxon>Bacteria</taxon>
        <taxon>Bacillati</taxon>
        <taxon>Actinomycetota</taxon>
        <taxon>Actinomycetes</taxon>
        <taxon>Streptosporangiales</taxon>
        <taxon>Thermomonosporaceae</taxon>
        <taxon>Actinoallomurus</taxon>
    </lineage>
</organism>
<dbReference type="PROSITE" id="PS00061">
    <property type="entry name" value="ADH_SHORT"/>
    <property type="match status" value="1"/>
</dbReference>
<gene>
    <name evidence="5" type="ORF">GCM10010151_44660</name>
</gene>
<dbReference type="InterPro" id="IPR020904">
    <property type="entry name" value="Sc_DH/Rdtase_CS"/>
</dbReference>
<name>A0ABN0WY20_9ACTN</name>
<evidence type="ECO:0000313" key="5">
    <source>
        <dbReference type="EMBL" id="GAA0350007.1"/>
    </source>
</evidence>
<reference evidence="5 6" key="1">
    <citation type="journal article" date="2019" name="Int. J. Syst. Evol. Microbiol.">
        <title>The Global Catalogue of Microorganisms (GCM) 10K type strain sequencing project: providing services to taxonomists for standard genome sequencing and annotation.</title>
        <authorList>
            <consortium name="The Broad Institute Genomics Platform"/>
            <consortium name="The Broad Institute Genome Sequencing Center for Infectious Disease"/>
            <person name="Wu L."/>
            <person name="Ma J."/>
        </authorList>
    </citation>
    <scope>NUCLEOTIDE SEQUENCE [LARGE SCALE GENOMIC DNA]</scope>
    <source>
        <strain evidence="5 6">JCM 3146</strain>
    </source>
</reference>
<dbReference type="PANTHER" id="PTHR24321">
    <property type="entry name" value="DEHYDROGENASES, SHORT CHAIN"/>
    <property type="match status" value="1"/>
</dbReference>
<dbReference type="Gene3D" id="3.40.50.720">
    <property type="entry name" value="NAD(P)-binding Rossmann-like Domain"/>
    <property type="match status" value="1"/>
</dbReference>
<keyword evidence="6" id="KW-1185">Reference proteome</keyword>